<evidence type="ECO:0000256" key="1">
    <source>
        <dbReference type="SAM" id="MobiDB-lite"/>
    </source>
</evidence>
<feature type="region of interest" description="Disordered" evidence="1">
    <location>
        <begin position="52"/>
        <end position="77"/>
    </location>
</feature>
<accession>F4RW94</accession>
<dbReference type="KEGG" id="mlr:MELLADRAFT_90249"/>
<proteinExistence type="predicted"/>
<reference evidence="3" key="1">
    <citation type="journal article" date="2011" name="Proc. Natl. Acad. Sci. U.S.A.">
        <title>Obligate biotrophy features unraveled by the genomic analysis of rust fungi.</title>
        <authorList>
            <person name="Duplessis S."/>
            <person name="Cuomo C.A."/>
            <person name="Lin Y.-C."/>
            <person name="Aerts A."/>
            <person name="Tisserant E."/>
            <person name="Veneault-Fourrey C."/>
            <person name="Joly D.L."/>
            <person name="Hacquard S."/>
            <person name="Amselem J."/>
            <person name="Cantarel B.L."/>
            <person name="Chiu R."/>
            <person name="Coutinho P.M."/>
            <person name="Feau N."/>
            <person name="Field M."/>
            <person name="Frey P."/>
            <person name="Gelhaye E."/>
            <person name="Goldberg J."/>
            <person name="Grabherr M.G."/>
            <person name="Kodira C.D."/>
            <person name="Kohler A."/>
            <person name="Kuees U."/>
            <person name="Lindquist E.A."/>
            <person name="Lucas S.M."/>
            <person name="Mago R."/>
            <person name="Mauceli E."/>
            <person name="Morin E."/>
            <person name="Murat C."/>
            <person name="Pangilinan J.L."/>
            <person name="Park R."/>
            <person name="Pearson M."/>
            <person name="Quesneville H."/>
            <person name="Rouhier N."/>
            <person name="Sakthikumar S."/>
            <person name="Salamov A.A."/>
            <person name="Schmutz J."/>
            <person name="Selles B."/>
            <person name="Shapiro H."/>
            <person name="Tanguay P."/>
            <person name="Tuskan G.A."/>
            <person name="Henrissat B."/>
            <person name="Van de Peer Y."/>
            <person name="Rouze P."/>
            <person name="Ellis J.G."/>
            <person name="Dodds P.N."/>
            <person name="Schein J.E."/>
            <person name="Zhong S."/>
            <person name="Hamelin R.C."/>
            <person name="Grigoriev I.V."/>
            <person name="Szabo L.J."/>
            <person name="Martin F."/>
        </authorList>
    </citation>
    <scope>NUCLEOTIDE SEQUENCE [LARGE SCALE GENOMIC DNA]</scope>
    <source>
        <strain evidence="3">98AG31 / pathotype 3-4-7</strain>
    </source>
</reference>
<evidence type="ECO:0000313" key="3">
    <source>
        <dbReference type="Proteomes" id="UP000001072"/>
    </source>
</evidence>
<feature type="compositionally biased region" description="Basic and acidic residues" evidence="1">
    <location>
        <begin position="22"/>
        <end position="37"/>
    </location>
</feature>
<dbReference type="InParanoid" id="F4RW94"/>
<feature type="region of interest" description="Disordered" evidence="1">
    <location>
        <begin position="1"/>
        <end position="40"/>
    </location>
</feature>
<gene>
    <name evidence="2" type="ORF">MELLADRAFT_90249</name>
</gene>
<name>F4RW94_MELLP</name>
<dbReference type="Proteomes" id="UP000001072">
    <property type="component" value="Unassembled WGS sequence"/>
</dbReference>
<dbReference type="VEuPathDB" id="FungiDB:MELLADRAFT_90249"/>
<organism evidence="3">
    <name type="scientific">Melampsora larici-populina (strain 98AG31 / pathotype 3-4-7)</name>
    <name type="common">Poplar leaf rust fungus</name>
    <dbReference type="NCBI Taxonomy" id="747676"/>
    <lineage>
        <taxon>Eukaryota</taxon>
        <taxon>Fungi</taxon>
        <taxon>Dikarya</taxon>
        <taxon>Basidiomycota</taxon>
        <taxon>Pucciniomycotina</taxon>
        <taxon>Pucciniomycetes</taxon>
        <taxon>Pucciniales</taxon>
        <taxon>Melampsoraceae</taxon>
        <taxon>Melampsora</taxon>
    </lineage>
</organism>
<dbReference type="OrthoDB" id="2505024at2759"/>
<sequence>MEGTSADPGTNSGGTNSGPAVPERDPIMDQLDNHPEEEPGLNFEQAVAIQIAKEREAKRQQQQRKTEAEEMRARKEPTDSLKLVGLTSAVQEWARALLGLPRQSSTRSSPNISAAVLLARHLPDEPTPEEVEQWANYSDTRTKYLDVNIQQKMDERFKNNPSANESVKHQMRMIVSKEAVLMFNQAFPPPKFISRVAHATASITTYDATRLGCAEAKFAGCGFSRITFQWTTPPKTPWNMAMLDNLITSWLDCYNAQGVPSGFPIDSSLNIPLETSEILSRWVSNKRRVFRDEAKERKLVSTEGGSDKLVRQKLTEREKTALKAIRKKLCEKRAAAVEPYFRHFTGPLKVLLNSQEVHSETEMDPEKPGKFRKVKLNWRTPQLDELIKLADDAAPKRESTKKQKDRLKEFFQSRGEYSPNVPDPEDQLPPKTLPRCLIKPEILTEGIDEITIDSLELSDTTISQSVTAIHETLPFKGLLCGESTSTSQNSAPAWPNGAAPKGRKAKNRSFAKILPKSNSPTCKSFAEFTRYLLGHTRNHPHFPNPPTDDQLMSLTPLTKEDILTDNSVFINYSSNNHPNPLDWSVFKDLLATDMANKQIQGPFTFDWEAQGGEDAAWNQVMIFFTVKHWMFARRASAFQKFGLDVEWEKEVIYIGIVTRWVIGRIEDWKNEFASPEKIAQRERSRKRQDLFIYRKSTVKQFLKDFIDLLPEAACCSDTEDDSLGQQRSIQPEWRSAKYGEWLHKIDVLSYNHQATVKLRTEAARRFDTRREAGNKINPLAKVCGNLPANCYDGGFLRECGDLEKLRLGVTNNTSHLDDALQAIARLL</sequence>
<protein>
    <submittedName>
        <fullName evidence="2">Uncharacterized protein</fullName>
    </submittedName>
</protein>
<dbReference type="EMBL" id="GL883125">
    <property type="protein sequence ID" value="EGG03243.1"/>
    <property type="molecule type" value="Genomic_DNA"/>
</dbReference>
<dbReference type="RefSeq" id="XP_007413378.1">
    <property type="nucleotide sequence ID" value="XM_007413316.1"/>
</dbReference>
<dbReference type="GeneID" id="18935502"/>
<keyword evidence="3" id="KW-1185">Reference proteome</keyword>
<dbReference type="HOGENOM" id="CLU_344195_0_0_1"/>
<dbReference type="AlphaFoldDB" id="F4RW94"/>
<evidence type="ECO:0000313" key="2">
    <source>
        <dbReference type="EMBL" id="EGG03243.1"/>
    </source>
</evidence>
<feature type="region of interest" description="Disordered" evidence="1">
    <location>
        <begin position="412"/>
        <end position="431"/>
    </location>
</feature>